<dbReference type="GeneID" id="98146028"/>
<evidence type="ECO:0000256" key="1">
    <source>
        <dbReference type="ARBA" id="ARBA00023015"/>
    </source>
</evidence>
<reference evidence="7 8" key="1">
    <citation type="submission" date="2024-07" db="EMBL/GenBank/DDBJ databases">
        <title>Section-level genome sequencing and comparative genomics of Aspergillus sections Usti and Cavernicolus.</title>
        <authorList>
            <consortium name="Lawrence Berkeley National Laboratory"/>
            <person name="Nybo J.L."/>
            <person name="Vesth T.C."/>
            <person name="Theobald S."/>
            <person name="Frisvad J.C."/>
            <person name="Larsen T.O."/>
            <person name="Kjaerboelling I."/>
            <person name="Rothschild-Mancinelli K."/>
            <person name="Lyhne E.K."/>
            <person name="Kogle M.E."/>
            <person name="Barry K."/>
            <person name="Clum A."/>
            <person name="Na H."/>
            <person name="Ledsgaard L."/>
            <person name="Lin J."/>
            <person name="Lipzen A."/>
            <person name="Kuo A."/>
            <person name="Riley R."/>
            <person name="Mondo S."/>
            <person name="Labutti K."/>
            <person name="Haridas S."/>
            <person name="Pangalinan J."/>
            <person name="Salamov A.A."/>
            <person name="Simmons B.A."/>
            <person name="Magnuson J.K."/>
            <person name="Chen J."/>
            <person name="Drula E."/>
            <person name="Henrissat B."/>
            <person name="Wiebenga A."/>
            <person name="Lubbers R.J."/>
            <person name="Gomes A.C."/>
            <person name="Macurrencykelacurrency M.R."/>
            <person name="Stajich J."/>
            <person name="Grigoriev I.V."/>
            <person name="Mortensen U.H."/>
            <person name="De Vries R.P."/>
            <person name="Baker S.E."/>
            <person name="Andersen M.R."/>
        </authorList>
    </citation>
    <scope>NUCLEOTIDE SEQUENCE [LARGE SCALE GENOMIC DNA]</scope>
    <source>
        <strain evidence="7 8">CBS 449.75</strain>
    </source>
</reference>
<dbReference type="Gene3D" id="4.10.240.10">
    <property type="entry name" value="Zn(2)-C6 fungal-type DNA-binding domain"/>
    <property type="match status" value="1"/>
</dbReference>
<organism evidence="7 8">
    <name type="scientific">Aspergillus lucknowensis</name>
    <dbReference type="NCBI Taxonomy" id="176173"/>
    <lineage>
        <taxon>Eukaryota</taxon>
        <taxon>Fungi</taxon>
        <taxon>Dikarya</taxon>
        <taxon>Ascomycota</taxon>
        <taxon>Pezizomycotina</taxon>
        <taxon>Eurotiomycetes</taxon>
        <taxon>Eurotiomycetidae</taxon>
        <taxon>Eurotiales</taxon>
        <taxon>Aspergillaceae</taxon>
        <taxon>Aspergillus</taxon>
        <taxon>Aspergillus subgen. Nidulantes</taxon>
    </lineage>
</organism>
<dbReference type="EMBL" id="JBFXLQ010000009">
    <property type="protein sequence ID" value="KAL2869478.1"/>
    <property type="molecule type" value="Genomic_DNA"/>
</dbReference>
<dbReference type="Proteomes" id="UP001610432">
    <property type="component" value="Unassembled WGS sequence"/>
</dbReference>
<dbReference type="CDD" id="cd00067">
    <property type="entry name" value="GAL4"/>
    <property type="match status" value="1"/>
</dbReference>
<protein>
    <recommendedName>
        <fullName evidence="6">Zn(2)-C6 fungal-type domain-containing protein</fullName>
    </recommendedName>
</protein>
<sequence length="463" mass="51669">MVGVPRNPSCRECLQRRVKCDRTRPECHRCQARGVRCPGYRRALKFYNQTTGHGDFTDAREFDRQQDEKRNPRPGRSRSTDALALALIRRPSFDDSLVPSLAGRALDSQTKEVFEYVVRATFPVTFSTFAPRLEPNWVDFIRYHQGARTESVERALRCLNTWYLGVKNKDPEIVGKSRYMYGGGLRCLAGLVANPNTRTSDITLATAVMLAVFEMLDPVTPQSWLVHSRGIGQLLQERGPRAYSSGFSRTIFVTIRSFMLADAFVREEASFLGQPEWRAVNQEATILDDRNGKGNWITKVVEEIFNEISLGPGFLAQTTTLVKGRSAGGVSREDLTCRIQHSRGILRNLQRQLASAAGLKTQLKEIKDIDKSGSYSLEHVRTIAGRCLQGLGAGLALLDQLLVLLEADKKRSGEGRVSEISWGDDRIPQPAATIEGPFSAADRPMDWLDQISMSMGTLAISNT</sequence>
<keyword evidence="3" id="KW-0804">Transcription</keyword>
<evidence type="ECO:0000256" key="2">
    <source>
        <dbReference type="ARBA" id="ARBA00023125"/>
    </source>
</evidence>
<name>A0ABR4LY55_9EURO</name>
<evidence type="ECO:0000259" key="6">
    <source>
        <dbReference type="PROSITE" id="PS50048"/>
    </source>
</evidence>
<accession>A0ABR4LY55</accession>
<dbReference type="SMART" id="SM00066">
    <property type="entry name" value="GAL4"/>
    <property type="match status" value="1"/>
</dbReference>
<evidence type="ECO:0000256" key="4">
    <source>
        <dbReference type="ARBA" id="ARBA00023242"/>
    </source>
</evidence>
<dbReference type="PANTHER" id="PTHR38111:SF6">
    <property type="entry name" value="FINGER DOMAIN PROTEIN, PUTATIVE (AFU_ORTHOLOGUE AFUA_8G01940)-RELATED"/>
    <property type="match status" value="1"/>
</dbReference>
<evidence type="ECO:0000313" key="7">
    <source>
        <dbReference type="EMBL" id="KAL2869478.1"/>
    </source>
</evidence>
<dbReference type="InterPro" id="IPR036864">
    <property type="entry name" value="Zn2-C6_fun-type_DNA-bd_sf"/>
</dbReference>
<evidence type="ECO:0000256" key="5">
    <source>
        <dbReference type="SAM" id="MobiDB-lite"/>
    </source>
</evidence>
<dbReference type="RefSeq" id="XP_070888457.1">
    <property type="nucleotide sequence ID" value="XM_071030956.1"/>
</dbReference>
<evidence type="ECO:0000313" key="8">
    <source>
        <dbReference type="Proteomes" id="UP001610432"/>
    </source>
</evidence>
<dbReference type="SUPFAM" id="SSF57701">
    <property type="entry name" value="Zn2/Cys6 DNA-binding domain"/>
    <property type="match status" value="1"/>
</dbReference>
<feature type="domain" description="Zn(2)-C6 fungal-type" evidence="6">
    <location>
        <begin position="9"/>
        <end position="37"/>
    </location>
</feature>
<feature type="compositionally biased region" description="Basic and acidic residues" evidence="5">
    <location>
        <begin position="55"/>
        <end position="71"/>
    </location>
</feature>
<dbReference type="PROSITE" id="PS50048">
    <property type="entry name" value="ZN2_CY6_FUNGAL_2"/>
    <property type="match status" value="1"/>
</dbReference>
<proteinExistence type="predicted"/>
<dbReference type="InterPro" id="IPR001138">
    <property type="entry name" value="Zn2Cys6_DnaBD"/>
</dbReference>
<comment type="caution">
    <text evidence="7">The sequence shown here is derived from an EMBL/GenBank/DDBJ whole genome shotgun (WGS) entry which is preliminary data.</text>
</comment>
<keyword evidence="8" id="KW-1185">Reference proteome</keyword>
<keyword evidence="1" id="KW-0805">Transcription regulation</keyword>
<dbReference type="InterPro" id="IPR053178">
    <property type="entry name" value="Osmoadaptation_assoc"/>
</dbReference>
<feature type="region of interest" description="Disordered" evidence="5">
    <location>
        <begin position="55"/>
        <end position="79"/>
    </location>
</feature>
<keyword evidence="2" id="KW-0238">DNA-binding</keyword>
<keyword evidence="4" id="KW-0539">Nucleus</keyword>
<dbReference type="Pfam" id="PF00172">
    <property type="entry name" value="Zn_clus"/>
    <property type="match status" value="1"/>
</dbReference>
<dbReference type="PANTHER" id="PTHR38111">
    <property type="entry name" value="ZN(2)-C6 FUNGAL-TYPE DOMAIN-CONTAINING PROTEIN-RELATED"/>
    <property type="match status" value="1"/>
</dbReference>
<evidence type="ECO:0000256" key="3">
    <source>
        <dbReference type="ARBA" id="ARBA00023163"/>
    </source>
</evidence>
<gene>
    <name evidence="7" type="ORF">BJX67DRAFT_370725</name>
</gene>